<feature type="compositionally biased region" description="Basic and acidic residues" evidence="1">
    <location>
        <begin position="45"/>
        <end position="54"/>
    </location>
</feature>
<gene>
    <name evidence="3" type="ORF">CYCCA115_LOCUS20115</name>
</gene>
<protein>
    <recommendedName>
        <fullName evidence="2">Reverse transcriptase Ty1/copia-type domain-containing protein</fullName>
    </recommendedName>
</protein>
<evidence type="ECO:0000313" key="3">
    <source>
        <dbReference type="EMBL" id="CAJ1963332.1"/>
    </source>
</evidence>
<feature type="compositionally biased region" description="Low complexity" evidence="1">
    <location>
        <begin position="11"/>
        <end position="29"/>
    </location>
</feature>
<feature type="compositionally biased region" description="Acidic residues" evidence="1">
    <location>
        <begin position="280"/>
        <end position="290"/>
    </location>
</feature>
<feature type="domain" description="Reverse transcriptase Ty1/copia-type" evidence="2">
    <location>
        <begin position="418"/>
        <end position="546"/>
    </location>
</feature>
<comment type="caution">
    <text evidence="3">The sequence shown here is derived from an EMBL/GenBank/DDBJ whole genome shotgun (WGS) entry which is preliminary data.</text>
</comment>
<feature type="compositionally biased region" description="Acidic residues" evidence="1">
    <location>
        <begin position="308"/>
        <end position="318"/>
    </location>
</feature>
<accession>A0AAD2G556</accession>
<dbReference type="InterPro" id="IPR013103">
    <property type="entry name" value="RVT_2"/>
</dbReference>
<dbReference type="EMBL" id="CAKOGP040002138">
    <property type="protein sequence ID" value="CAJ1963332.1"/>
    <property type="molecule type" value="Genomic_DNA"/>
</dbReference>
<evidence type="ECO:0000313" key="4">
    <source>
        <dbReference type="Proteomes" id="UP001295423"/>
    </source>
</evidence>
<organism evidence="3 4">
    <name type="scientific">Cylindrotheca closterium</name>
    <dbReference type="NCBI Taxonomy" id="2856"/>
    <lineage>
        <taxon>Eukaryota</taxon>
        <taxon>Sar</taxon>
        <taxon>Stramenopiles</taxon>
        <taxon>Ochrophyta</taxon>
        <taxon>Bacillariophyta</taxon>
        <taxon>Bacillariophyceae</taxon>
        <taxon>Bacillariophycidae</taxon>
        <taxon>Bacillariales</taxon>
        <taxon>Bacillariaceae</taxon>
        <taxon>Cylindrotheca</taxon>
    </lineage>
</organism>
<keyword evidence="4" id="KW-1185">Reference proteome</keyword>
<dbReference type="Pfam" id="PF07727">
    <property type="entry name" value="RVT_2"/>
    <property type="match status" value="1"/>
</dbReference>
<evidence type="ECO:0000259" key="2">
    <source>
        <dbReference type="Pfam" id="PF07727"/>
    </source>
</evidence>
<feature type="region of interest" description="Disordered" evidence="1">
    <location>
        <begin position="280"/>
        <end position="322"/>
    </location>
</feature>
<reference evidence="3" key="1">
    <citation type="submission" date="2023-08" db="EMBL/GenBank/DDBJ databases">
        <authorList>
            <person name="Audoor S."/>
            <person name="Bilcke G."/>
        </authorList>
    </citation>
    <scope>NUCLEOTIDE SEQUENCE</scope>
</reference>
<dbReference type="AlphaFoldDB" id="A0AAD2G556"/>
<evidence type="ECO:0000256" key="1">
    <source>
        <dbReference type="SAM" id="MobiDB-lite"/>
    </source>
</evidence>
<name>A0AAD2G556_9STRA</name>
<sequence>MGKYTSLKVVSTAAKKAGGSKSKSGSTSKKSGKKQLENASSVDLRQPKDRDPKISNDSGTQEVIDTLRPLIDFGLSTQDLVAIGYDKNSTQIEFGNHVFTKWIDDHNARWSQALPRFDSPFQDFYAKFSVEVRVNMIFDKYDNDWQRVLAFFISIFEDDNKNTEYIWGVRAIALQVAQQIPFSFFDIGLLDDSTIQHDDLYFCRDEYNPRLQQETPLVQFWLICATMFDHPWTMMFDEFLEVTPVRCIQEMKTKVIAGFPNDAVDKVEIHKGVRKIFDPEYEDSEEEDAPIGDNDNGLVNRYAQPDGWDSDETGDNSEFDNKTVDDAELVSEPAFAWWVPYTLRKRDRVLKAVKRHAVKRQKPEKFGIEVPGPGPKGVACAYELDAENGTSHWNDALIKEVKTILPALKILEEDEDVPVGYQLIELMTVFDVKMDLMRKARICARGDQTDPPMSVTYASVVARESIRLAFVIAALNGLNALSADVSGAYLNAKCAEKVYCILGKEFGEYAGKKAILVKAVYGLKSSGFAWRSLCADVLKEQLEFQPCRGDMDVWRRP</sequence>
<dbReference type="Proteomes" id="UP001295423">
    <property type="component" value="Unassembled WGS sequence"/>
</dbReference>
<feature type="region of interest" description="Disordered" evidence="1">
    <location>
        <begin position="1"/>
        <end position="59"/>
    </location>
</feature>
<proteinExistence type="predicted"/>